<accession>W4LN82</accession>
<gene>
    <name evidence="2" type="ORF">ETSY1_17250</name>
</gene>
<reference evidence="2 3" key="1">
    <citation type="journal article" date="2014" name="Nature">
        <title>An environmental bacterial taxon with a large and distinct metabolic repertoire.</title>
        <authorList>
            <person name="Wilson M.C."/>
            <person name="Mori T."/>
            <person name="Ruckert C."/>
            <person name="Uria A.R."/>
            <person name="Helf M.J."/>
            <person name="Takada K."/>
            <person name="Gernert C."/>
            <person name="Steffens U.A."/>
            <person name="Heycke N."/>
            <person name="Schmitt S."/>
            <person name="Rinke C."/>
            <person name="Helfrich E.J."/>
            <person name="Brachmann A.O."/>
            <person name="Gurgui C."/>
            <person name="Wakimoto T."/>
            <person name="Kracht M."/>
            <person name="Crusemann M."/>
            <person name="Hentschel U."/>
            <person name="Abe I."/>
            <person name="Matsunaga S."/>
            <person name="Kalinowski J."/>
            <person name="Takeyama H."/>
            <person name="Piel J."/>
        </authorList>
    </citation>
    <scope>NUCLEOTIDE SEQUENCE [LARGE SCALE GENOMIC DNA]</scope>
    <source>
        <strain evidence="3">TSY1</strain>
    </source>
</reference>
<dbReference type="SMART" id="SM00710">
    <property type="entry name" value="PbH1"/>
    <property type="match status" value="4"/>
</dbReference>
<dbReference type="SUPFAM" id="SSF51126">
    <property type="entry name" value="Pectin lyase-like"/>
    <property type="match status" value="1"/>
</dbReference>
<organism evidence="2 3">
    <name type="scientific">Entotheonella factor</name>
    <dbReference type="NCBI Taxonomy" id="1429438"/>
    <lineage>
        <taxon>Bacteria</taxon>
        <taxon>Pseudomonadati</taxon>
        <taxon>Nitrospinota/Tectimicrobiota group</taxon>
        <taxon>Candidatus Tectimicrobiota</taxon>
        <taxon>Candidatus Entotheonellia</taxon>
        <taxon>Candidatus Entotheonellales</taxon>
        <taxon>Candidatus Entotheonellaceae</taxon>
        <taxon>Candidatus Entotheonella</taxon>
    </lineage>
</organism>
<dbReference type="Gene3D" id="2.160.20.10">
    <property type="entry name" value="Single-stranded right-handed beta-helix, Pectin lyase-like"/>
    <property type="match status" value="1"/>
</dbReference>
<evidence type="ECO:0000313" key="3">
    <source>
        <dbReference type="Proteomes" id="UP000019141"/>
    </source>
</evidence>
<name>W4LN82_ENTF1</name>
<dbReference type="InterPro" id="IPR006626">
    <property type="entry name" value="PbH1"/>
</dbReference>
<evidence type="ECO:0000313" key="2">
    <source>
        <dbReference type="EMBL" id="ETW98821.1"/>
    </source>
</evidence>
<feature type="domain" description="Right handed beta helix" evidence="1">
    <location>
        <begin position="93"/>
        <end position="236"/>
    </location>
</feature>
<protein>
    <recommendedName>
        <fullName evidence="1">Right handed beta helix domain-containing protein</fullName>
    </recommendedName>
</protein>
<dbReference type="EMBL" id="AZHW01000515">
    <property type="protein sequence ID" value="ETW98821.1"/>
    <property type="molecule type" value="Genomic_DNA"/>
</dbReference>
<dbReference type="InterPro" id="IPR039448">
    <property type="entry name" value="Beta_helix"/>
</dbReference>
<dbReference type="Pfam" id="PF13229">
    <property type="entry name" value="Beta_helix"/>
    <property type="match status" value="1"/>
</dbReference>
<dbReference type="InterPro" id="IPR012334">
    <property type="entry name" value="Pectin_lyas_fold"/>
</dbReference>
<keyword evidence="3" id="KW-1185">Reference proteome</keyword>
<dbReference type="HOGENOM" id="CLU_859660_0_0_7"/>
<evidence type="ECO:0000259" key="1">
    <source>
        <dbReference type="Pfam" id="PF13229"/>
    </source>
</evidence>
<sequence length="323" mass="33632">MNKILWYIMCLGLFTMIFVWGEIGGNKAIAQDQILVDCNTNDTITAALSQAAPGTTILVSGLCNESLTITKDEIIIDGQNQTTIDGQGASASVILIDGARRVTIRNLTVQNGVDGLRAQSGASVTLENVIATNNSDDGIQIVGNSTGQLSDCVAQNNGSTGILVVRNANVSFFGTIRSQGNNEDGLLVSLSSSVFTANSMLSITENGRIGLFVANSSSMQINGGVVDIINNDDDGVTSQRTSSIELSGGSRLTSQGNSEFGILVAFTSTIVCFNNSTIISSNNLVGNTSIEDVSILDCTLTETAVKSRDPIDVVGDQTDGSGS</sequence>
<comment type="caution">
    <text evidence="2">The sequence shown here is derived from an EMBL/GenBank/DDBJ whole genome shotgun (WGS) entry which is preliminary data.</text>
</comment>
<proteinExistence type="predicted"/>
<dbReference type="InterPro" id="IPR011050">
    <property type="entry name" value="Pectin_lyase_fold/virulence"/>
</dbReference>
<dbReference type="Proteomes" id="UP000019141">
    <property type="component" value="Unassembled WGS sequence"/>
</dbReference>
<dbReference type="AlphaFoldDB" id="W4LN82"/>